<accession>A0A0N5CUJ7</accession>
<dbReference type="SUPFAM" id="SSF69593">
    <property type="entry name" value="Glycerol-3-phosphate (1)-acyltransferase"/>
    <property type="match status" value="1"/>
</dbReference>
<evidence type="ECO:0000256" key="1">
    <source>
        <dbReference type="SAM" id="Phobius"/>
    </source>
</evidence>
<feature type="transmembrane region" description="Helical" evidence="1">
    <location>
        <begin position="57"/>
        <end position="77"/>
    </location>
</feature>
<dbReference type="CDD" id="cd07990">
    <property type="entry name" value="LPLAT_LCLAT1-like"/>
    <property type="match status" value="1"/>
</dbReference>
<keyword evidence="4" id="KW-1185">Reference proteome</keyword>
<reference evidence="3 4" key="2">
    <citation type="submission" date="2018-11" db="EMBL/GenBank/DDBJ databases">
        <authorList>
            <consortium name="Pathogen Informatics"/>
        </authorList>
    </citation>
    <scope>NUCLEOTIDE SEQUENCE [LARGE SCALE GENOMIC DNA]</scope>
</reference>
<gene>
    <name evidence="3" type="ORF">TCLT_LOCUS3933</name>
</gene>
<dbReference type="GO" id="GO:0016746">
    <property type="term" value="F:acyltransferase activity"/>
    <property type="evidence" value="ECO:0007669"/>
    <property type="project" value="InterPro"/>
</dbReference>
<evidence type="ECO:0000313" key="3">
    <source>
        <dbReference type="EMBL" id="VDN00968.1"/>
    </source>
</evidence>
<feature type="domain" description="Phospholipid/glycerol acyltransferase" evidence="2">
    <location>
        <begin position="120"/>
        <end position="244"/>
    </location>
</feature>
<dbReference type="InterPro" id="IPR002123">
    <property type="entry name" value="Plipid/glycerol_acylTrfase"/>
</dbReference>
<dbReference type="EMBL" id="UYYF01004270">
    <property type="protein sequence ID" value="VDN00968.1"/>
    <property type="molecule type" value="Genomic_DNA"/>
</dbReference>
<dbReference type="PANTHER" id="PTHR10983:SF16">
    <property type="entry name" value="LYSOCARDIOLIPIN ACYLTRANSFERASE 1"/>
    <property type="match status" value="1"/>
</dbReference>
<dbReference type="WBParaSite" id="TCLT_0000394401-mRNA-1">
    <property type="protein sequence ID" value="TCLT_0000394401-mRNA-1"/>
    <property type="gene ID" value="TCLT_0000394401"/>
</dbReference>
<keyword evidence="1" id="KW-1133">Transmembrane helix</keyword>
<keyword evidence="1" id="KW-0472">Membrane</keyword>
<name>A0A0N5CUJ7_THECL</name>
<evidence type="ECO:0000313" key="4">
    <source>
        <dbReference type="Proteomes" id="UP000276776"/>
    </source>
</evidence>
<dbReference type="STRING" id="103827.A0A0N5CUJ7"/>
<proteinExistence type="predicted"/>
<keyword evidence="1" id="KW-0812">Transmembrane</keyword>
<dbReference type="SMART" id="SM00563">
    <property type="entry name" value="PlsC"/>
    <property type="match status" value="1"/>
</dbReference>
<dbReference type="AlphaFoldDB" id="A0A0N5CUJ7"/>
<evidence type="ECO:0000313" key="5">
    <source>
        <dbReference type="WBParaSite" id="TCLT_0000394401-mRNA-1"/>
    </source>
</evidence>
<sequence length="280" mass="33237">MSEPEIIRSTTLWMQMKGLLFFTFILLSTIINTIYVLIPLLPLMFINHNLWRRLMDYLIGLWLLVPCVRFNFFFIFYNRQKSVYYSVLSVNMNNIMGLMEILFGVKITISGTKIDRTEPALIIMNHRTCLDWLFFWIALIQINPYLLVSQKISLKKIIRYIPGAGWAMATNAYLFLTRRFEKDQKHIENMIDYYANSKQPYQLLLYPEGTDKDSRAVERSRQFALKHDLVHYNYVLHPRTTGFTIMLRKMRQASYVKNIYDVTIGYADAIVQSEFELLFK</sequence>
<dbReference type="Proteomes" id="UP000276776">
    <property type="component" value="Unassembled WGS sequence"/>
</dbReference>
<dbReference type="GO" id="GO:0005783">
    <property type="term" value="C:endoplasmic reticulum"/>
    <property type="evidence" value="ECO:0007669"/>
    <property type="project" value="TreeGrafter"/>
</dbReference>
<dbReference type="GO" id="GO:0036149">
    <property type="term" value="P:phosphatidylinositol acyl-chain remodeling"/>
    <property type="evidence" value="ECO:0007669"/>
    <property type="project" value="TreeGrafter"/>
</dbReference>
<dbReference type="OMA" id="GCTERSE"/>
<feature type="transmembrane region" description="Helical" evidence="1">
    <location>
        <begin position="20"/>
        <end position="45"/>
    </location>
</feature>
<dbReference type="Pfam" id="PF01553">
    <property type="entry name" value="Acyltransferase"/>
    <property type="match status" value="1"/>
</dbReference>
<organism evidence="5">
    <name type="scientific">Thelazia callipaeda</name>
    <name type="common">Oriental eyeworm</name>
    <name type="synonym">Parasitic nematode</name>
    <dbReference type="NCBI Taxonomy" id="103827"/>
    <lineage>
        <taxon>Eukaryota</taxon>
        <taxon>Metazoa</taxon>
        <taxon>Ecdysozoa</taxon>
        <taxon>Nematoda</taxon>
        <taxon>Chromadorea</taxon>
        <taxon>Rhabditida</taxon>
        <taxon>Spirurina</taxon>
        <taxon>Spiruromorpha</taxon>
        <taxon>Thelazioidea</taxon>
        <taxon>Thelaziidae</taxon>
        <taxon>Thelazia</taxon>
    </lineage>
</organism>
<dbReference type="PANTHER" id="PTHR10983">
    <property type="entry name" value="1-ACYLGLYCEROL-3-PHOSPHATE ACYLTRANSFERASE-RELATED"/>
    <property type="match status" value="1"/>
</dbReference>
<evidence type="ECO:0000259" key="2">
    <source>
        <dbReference type="SMART" id="SM00563"/>
    </source>
</evidence>
<protein>
    <submittedName>
        <fullName evidence="5">PlsC domain-containing protein</fullName>
    </submittedName>
</protein>
<feature type="transmembrane region" description="Helical" evidence="1">
    <location>
        <begin position="83"/>
        <end position="109"/>
    </location>
</feature>
<feature type="transmembrane region" description="Helical" evidence="1">
    <location>
        <begin position="130"/>
        <end position="148"/>
    </location>
</feature>
<dbReference type="OrthoDB" id="186786at2759"/>
<reference evidence="5" key="1">
    <citation type="submission" date="2017-02" db="UniProtKB">
        <authorList>
            <consortium name="WormBaseParasite"/>
        </authorList>
    </citation>
    <scope>IDENTIFICATION</scope>
</reference>